<evidence type="ECO:0000313" key="2">
    <source>
        <dbReference type="EMBL" id="MFC3810677.1"/>
    </source>
</evidence>
<dbReference type="Pfam" id="PF04397">
    <property type="entry name" value="LytTR"/>
    <property type="match status" value="1"/>
</dbReference>
<accession>A0ABV7YUY1</accession>
<dbReference type="PANTHER" id="PTHR37299:SF1">
    <property type="entry name" value="STAGE 0 SPORULATION PROTEIN A HOMOLOG"/>
    <property type="match status" value="1"/>
</dbReference>
<reference evidence="3" key="1">
    <citation type="journal article" date="2019" name="Int. J. Syst. Evol. Microbiol.">
        <title>The Global Catalogue of Microorganisms (GCM) 10K type strain sequencing project: providing services to taxonomists for standard genome sequencing and annotation.</title>
        <authorList>
            <consortium name="The Broad Institute Genomics Platform"/>
            <consortium name="The Broad Institute Genome Sequencing Center for Infectious Disease"/>
            <person name="Wu L."/>
            <person name="Ma J."/>
        </authorList>
    </citation>
    <scope>NUCLEOTIDE SEQUENCE [LARGE SCALE GENOMIC DNA]</scope>
    <source>
        <strain evidence="3">CECT 7956</strain>
    </source>
</reference>
<organism evidence="2 3">
    <name type="scientific">Lacihabitans lacunae</name>
    <dbReference type="NCBI Taxonomy" id="1028214"/>
    <lineage>
        <taxon>Bacteria</taxon>
        <taxon>Pseudomonadati</taxon>
        <taxon>Bacteroidota</taxon>
        <taxon>Cytophagia</taxon>
        <taxon>Cytophagales</taxon>
        <taxon>Leadbetterellaceae</taxon>
        <taxon>Lacihabitans</taxon>
    </lineage>
</organism>
<sequence>MNKPNKNPRSNYITFHYNNVFVTLPVEQIVRFEANVNYSLIFTGSGKKYLSSRTLKHYTEKLATKSFVRVHKSHLINSNFAEGVILNGGKSTVLLKFGEKVSISRRKLKEVVEKVGLVN</sequence>
<keyword evidence="3" id="KW-1185">Reference proteome</keyword>
<dbReference type="Gene3D" id="2.40.50.1020">
    <property type="entry name" value="LytTr DNA-binding domain"/>
    <property type="match status" value="1"/>
</dbReference>
<dbReference type="Proteomes" id="UP001595616">
    <property type="component" value="Unassembled WGS sequence"/>
</dbReference>
<dbReference type="InterPro" id="IPR007492">
    <property type="entry name" value="LytTR_DNA-bd_dom"/>
</dbReference>
<feature type="domain" description="HTH LytTR-type" evidence="1">
    <location>
        <begin position="13"/>
        <end position="117"/>
    </location>
</feature>
<dbReference type="EMBL" id="JBHRYQ010000001">
    <property type="protein sequence ID" value="MFC3810677.1"/>
    <property type="molecule type" value="Genomic_DNA"/>
</dbReference>
<gene>
    <name evidence="2" type="ORF">ACFOOI_08430</name>
</gene>
<dbReference type="PANTHER" id="PTHR37299">
    <property type="entry name" value="TRANSCRIPTIONAL REGULATOR-RELATED"/>
    <property type="match status" value="1"/>
</dbReference>
<dbReference type="InterPro" id="IPR046947">
    <property type="entry name" value="LytR-like"/>
</dbReference>
<comment type="caution">
    <text evidence="2">The sequence shown here is derived from an EMBL/GenBank/DDBJ whole genome shotgun (WGS) entry which is preliminary data.</text>
</comment>
<proteinExistence type="predicted"/>
<protein>
    <submittedName>
        <fullName evidence="2">LytR/AlgR family response regulator transcription factor</fullName>
    </submittedName>
</protein>
<evidence type="ECO:0000259" key="1">
    <source>
        <dbReference type="PROSITE" id="PS50930"/>
    </source>
</evidence>
<evidence type="ECO:0000313" key="3">
    <source>
        <dbReference type="Proteomes" id="UP001595616"/>
    </source>
</evidence>
<dbReference type="PROSITE" id="PS50930">
    <property type="entry name" value="HTH_LYTTR"/>
    <property type="match status" value="1"/>
</dbReference>
<name>A0ABV7YUY1_9BACT</name>
<dbReference type="RefSeq" id="WP_379836995.1">
    <property type="nucleotide sequence ID" value="NZ_JBHRYQ010000001.1"/>
</dbReference>
<dbReference type="SMART" id="SM00850">
    <property type="entry name" value="LytTR"/>
    <property type="match status" value="1"/>
</dbReference>